<protein>
    <submittedName>
        <fullName evidence="2">Uncharacterized protein</fullName>
    </submittedName>
</protein>
<dbReference type="Proteomes" id="UP000271227">
    <property type="component" value="Unassembled WGS sequence"/>
</dbReference>
<feature type="compositionally biased region" description="Basic and acidic residues" evidence="1">
    <location>
        <begin position="68"/>
        <end position="79"/>
    </location>
</feature>
<keyword evidence="3" id="KW-1185">Reference proteome</keyword>
<comment type="caution">
    <text evidence="2">The sequence shown here is derived from an EMBL/GenBank/DDBJ whole genome shotgun (WGS) entry which is preliminary data.</text>
</comment>
<dbReference type="OrthoDB" id="9936409at2"/>
<dbReference type="RefSeq" id="WP_121940336.1">
    <property type="nucleotide sequence ID" value="NZ_REFR01000016.1"/>
</dbReference>
<dbReference type="InParanoid" id="A0A3M0BZJ7"/>
<reference evidence="2 3" key="1">
    <citation type="submission" date="2018-10" db="EMBL/GenBank/DDBJ databases">
        <title>Genomic Encyclopedia of Archaeal and Bacterial Type Strains, Phase II (KMG-II): from individual species to whole genera.</title>
        <authorList>
            <person name="Goeker M."/>
        </authorList>
    </citation>
    <scope>NUCLEOTIDE SEQUENCE [LARGE SCALE GENOMIC DNA]</scope>
    <source>
        <strain evidence="2 3">DSM 25217</strain>
    </source>
</reference>
<evidence type="ECO:0000256" key="1">
    <source>
        <dbReference type="SAM" id="MobiDB-lite"/>
    </source>
</evidence>
<dbReference type="EMBL" id="REFR01000016">
    <property type="protein sequence ID" value="RMB01520.1"/>
    <property type="molecule type" value="Genomic_DNA"/>
</dbReference>
<accession>A0A3M0BZJ7</accession>
<gene>
    <name evidence="2" type="ORF">BXY39_3707</name>
</gene>
<feature type="region of interest" description="Disordered" evidence="1">
    <location>
        <begin position="53"/>
        <end position="79"/>
    </location>
</feature>
<proteinExistence type="predicted"/>
<evidence type="ECO:0000313" key="2">
    <source>
        <dbReference type="EMBL" id="RMB01520.1"/>
    </source>
</evidence>
<organism evidence="2 3">
    <name type="scientific">Eilatimonas milleporae</name>
    <dbReference type="NCBI Taxonomy" id="911205"/>
    <lineage>
        <taxon>Bacteria</taxon>
        <taxon>Pseudomonadati</taxon>
        <taxon>Pseudomonadota</taxon>
        <taxon>Alphaproteobacteria</taxon>
        <taxon>Kordiimonadales</taxon>
        <taxon>Kordiimonadaceae</taxon>
        <taxon>Eilatimonas</taxon>
    </lineage>
</organism>
<sequence length="79" mass="9170">MTVNLELQLKFLSDLEEALADALTRYAEESPEKKAELEYMKREVDRARRIVADRMDSKPAPVQRRRGRFGDDMREAAVS</sequence>
<name>A0A3M0BZJ7_9PROT</name>
<dbReference type="AlphaFoldDB" id="A0A3M0BZJ7"/>
<evidence type="ECO:0000313" key="3">
    <source>
        <dbReference type="Proteomes" id="UP000271227"/>
    </source>
</evidence>